<dbReference type="CDD" id="cd00009">
    <property type="entry name" value="AAA"/>
    <property type="match status" value="1"/>
</dbReference>
<dbReference type="Pfam" id="PF13335">
    <property type="entry name" value="Mg_chelatase_C"/>
    <property type="match status" value="1"/>
</dbReference>
<gene>
    <name evidence="3" type="ORF">BFN67_13900</name>
</gene>
<protein>
    <submittedName>
        <fullName evidence="3">AAA family ATPase</fullName>
    </submittedName>
</protein>
<dbReference type="InterPro" id="IPR003593">
    <property type="entry name" value="AAA+_ATPase"/>
</dbReference>
<dbReference type="PANTHER" id="PTHR32039">
    <property type="entry name" value="MAGNESIUM-CHELATASE SUBUNIT CHLI"/>
    <property type="match status" value="1"/>
</dbReference>
<comment type="similarity">
    <text evidence="1">Belongs to the Mg-chelatase subunits D/I family. ComM subfamily.</text>
</comment>
<dbReference type="InterPro" id="IPR014721">
    <property type="entry name" value="Ribsml_uS5_D2-typ_fold_subgr"/>
</dbReference>
<evidence type="ECO:0000313" key="3">
    <source>
        <dbReference type="EMBL" id="OQM76474.1"/>
    </source>
</evidence>
<proteinExistence type="inferred from homology"/>
<name>A0A1V8RTM7_9HYPH</name>
<dbReference type="InterPro" id="IPR004482">
    <property type="entry name" value="Mg_chelat-rel"/>
</dbReference>
<dbReference type="Proteomes" id="UP000191905">
    <property type="component" value="Unassembled WGS sequence"/>
</dbReference>
<dbReference type="InterPro" id="IPR025158">
    <property type="entry name" value="Mg_chelat-rel_C"/>
</dbReference>
<dbReference type="Pfam" id="PF13541">
    <property type="entry name" value="ChlI"/>
    <property type="match status" value="1"/>
</dbReference>
<dbReference type="STRING" id="1873176.BFN67_13900"/>
<dbReference type="NCBIfam" id="TIGR00368">
    <property type="entry name" value="YifB family Mg chelatase-like AAA ATPase"/>
    <property type="match status" value="1"/>
</dbReference>
<feature type="domain" description="AAA+ ATPase" evidence="2">
    <location>
        <begin position="209"/>
        <end position="391"/>
    </location>
</feature>
<dbReference type="SUPFAM" id="SSF52540">
    <property type="entry name" value="P-loop containing nucleoside triphosphate hydrolases"/>
    <property type="match status" value="1"/>
</dbReference>
<dbReference type="PANTHER" id="PTHR32039:SF7">
    <property type="entry name" value="COMPETENCE PROTEIN COMM"/>
    <property type="match status" value="1"/>
</dbReference>
<dbReference type="InterPro" id="IPR045006">
    <property type="entry name" value="CHLI-like"/>
</dbReference>
<evidence type="ECO:0000313" key="4">
    <source>
        <dbReference type="Proteomes" id="UP000191905"/>
    </source>
</evidence>
<comment type="caution">
    <text evidence="3">The sequence shown here is derived from an EMBL/GenBank/DDBJ whole genome shotgun (WGS) entry which is preliminary data.</text>
</comment>
<dbReference type="AlphaFoldDB" id="A0A1V8RTM7"/>
<dbReference type="Pfam" id="PF01078">
    <property type="entry name" value="Mg_chelatase"/>
    <property type="match status" value="1"/>
</dbReference>
<dbReference type="SUPFAM" id="SSF54211">
    <property type="entry name" value="Ribosomal protein S5 domain 2-like"/>
    <property type="match status" value="1"/>
</dbReference>
<evidence type="ECO:0000259" key="2">
    <source>
        <dbReference type="SMART" id="SM00382"/>
    </source>
</evidence>
<dbReference type="GO" id="GO:0005524">
    <property type="term" value="F:ATP binding"/>
    <property type="evidence" value="ECO:0007669"/>
    <property type="project" value="InterPro"/>
</dbReference>
<accession>A0A1V8RTM7</accession>
<dbReference type="Gene3D" id="3.40.50.300">
    <property type="entry name" value="P-loop containing nucleotide triphosphate hydrolases"/>
    <property type="match status" value="1"/>
</dbReference>
<keyword evidence="4" id="KW-1185">Reference proteome</keyword>
<dbReference type="SMART" id="SM00382">
    <property type="entry name" value="AAA"/>
    <property type="match status" value="1"/>
</dbReference>
<evidence type="ECO:0000256" key="1">
    <source>
        <dbReference type="ARBA" id="ARBA00006354"/>
    </source>
</evidence>
<dbReference type="Gene3D" id="3.30.230.10">
    <property type="match status" value="1"/>
</dbReference>
<dbReference type="EMBL" id="MDET01000007">
    <property type="protein sequence ID" value="OQM76474.1"/>
    <property type="molecule type" value="Genomic_DNA"/>
</dbReference>
<dbReference type="InterPro" id="IPR000523">
    <property type="entry name" value="Mg_chelatse_chII-like_cat_dom"/>
</dbReference>
<dbReference type="RefSeq" id="WP_080918738.1">
    <property type="nucleotide sequence ID" value="NZ_MDET01000007.1"/>
</dbReference>
<reference evidence="3 4" key="1">
    <citation type="journal article" date="2016" name="Int. J. Syst. Evol. Microbiol.">
        <title>Pseudaminobacter manganicus sp. nov., isolated from sludge of a manganese mine.</title>
        <authorList>
            <person name="Li J."/>
            <person name="Huang J."/>
            <person name="Liao S."/>
            <person name="Wang G."/>
        </authorList>
    </citation>
    <scope>NUCLEOTIDE SEQUENCE [LARGE SCALE GENOMIC DNA]</scope>
    <source>
        <strain evidence="3 4">JH-7</strain>
    </source>
</reference>
<dbReference type="OrthoDB" id="9813147at2"/>
<dbReference type="InterPro" id="IPR027417">
    <property type="entry name" value="P-loop_NTPase"/>
</dbReference>
<organism evidence="3 4">
    <name type="scientific">Manganibacter manganicus</name>
    <dbReference type="NCBI Taxonomy" id="1873176"/>
    <lineage>
        <taxon>Bacteria</taxon>
        <taxon>Pseudomonadati</taxon>
        <taxon>Pseudomonadota</taxon>
        <taxon>Alphaproteobacteria</taxon>
        <taxon>Hyphomicrobiales</taxon>
        <taxon>Phyllobacteriaceae</taxon>
        <taxon>Manganibacter</taxon>
    </lineage>
</organism>
<sequence>MVSRVCTVAFQGIEAVPVDVQVMVAPGKVGMSIVGLPDKAVAESRERVQAALHASGLSMPARKVTINLAPADLPKEGSHYDLPIALGLMAAIGAIPGDALDGYVVLGELSLDGAITAVTGALPAAIGANAQDKGLICPHASGPEAAWAGTDIDILAPRSLIAIANHFRGTQILSRPQAGVHQQAATLPDLADIKGQENAKRALEVAAAGGHNLLMVGPPGAGKSMLAQRLPSILPALTARELLEVSMIASVAGELADGRLSDRRPFRAPHHSASMAALVGGGLRARPGEASLAHRGVLFLDELPEFTPQALDALRQPLETGSCVIARANHRVSYPSRIQLVAAMNPCRCGMAGEPGHRCARGPRCRTDYQARISGPLLDRIDMRIEVPAVSAGDLLRPAKAEASETVAERVARARSIQRERFAALGHDNNAGANAHCPPALLEEIARPDKAGLSLLGDASEKFGFSARAYHRVLKLARTLADLEGRETVSRINIAEAIAYRMPPQQLAQAA</sequence>
<dbReference type="InterPro" id="IPR020568">
    <property type="entry name" value="Ribosomal_Su5_D2-typ_SF"/>
</dbReference>